<evidence type="ECO:0000313" key="2">
    <source>
        <dbReference type="EMBL" id="CAG8949442.1"/>
    </source>
</evidence>
<organism evidence="2 3">
    <name type="scientific">Hymenoscyphus fraxineus</name>
    <dbReference type="NCBI Taxonomy" id="746836"/>
    <lineage>
        <taxon>Eukaryota</taxon>
        <taxon>Fungi</taxon>
        <taxon>Dikarya</taxon>
        <taxon>Ascomycota</taxon>
        <taxon>Pezizomycotina</taxon>
        <taxon>Leotiomycetes</taxon>
        <taxon>Helotiales</taxon>
        <taxon>Helotiaceae</taxon>
        <taxon>Hymenoscyphus</taxon>
    </lineage>
</organism>
<dbReference type="Gene3D" id="2.170.150.70">
    <property type="match status" value="1"/>
</dbReference>
<feature type="region of interest" description="Disordered" evidence="1">
    <location>
        <begin position="282"/>
        <end position="312"/>
    </location>
</feature>
<gene>
    <name evidence="2" type="ORF">HYFRA_00005072</name>
</gene>
<name>A0A9N9KNX8_9HELO</name>
<keyword evidence="3" id="KW-1185">Reference proteome</keyword>
<evidence type="ECO:0000313" key="3">
    <source>
        <dbReference type="Proteomes" id="UP000696280"/>
    </source>
</evidence>
<sequence>MYIVNTSGTTKVIVSFTFCRIQSLNHSITQLLAATRTKPKPKHHLLCNSCHLGEYNSIASAVAPFKMSQHHPLHGGCSCGRNKYTVSIPHDAAEVAQVFFDSSAVHRRSQAVPLSAWLRIPLSWYESNTFAFFDDESHNSIRRTYTSPREQNTQRQFCGFCGTPLSYWTETPNTNDKDFISLTLGSLANETLRDLEELGLLPKEALEDVESDKQKIVKNVVPVIQTNTTGTTSTTKHDVNEGLPWFETLVEGSKLGRMSKGRRQSTNPTGRYTIEWEIVEWTDDGDAGNASPAKRKHGDLEEDGTKATGTGN</sequence>
<dbReference type="SUPFAM" id="SSF51316">
    <property type="entry name" value="Mss4-like"/>
    <property type="match status" value="1"/>
</dbReference>
<dbReference type="AlphaFoldDB" id="A0A9N9KNX8"/>
<dbReference type="OrthoDB" id="3907216at2759"/>
<dbReference type="Proteomes" id="UP000696280">
    <property type="component" value="Unassembled WGS sequence"/>
</dbReference>
<protein>
    <recommendedName>
        <fullName evidence="4">CENP-V/GFA domain-containing protein</fullName>
    </recommendedName>
</protein>
<proteinExistence type="predicted"/>
<evidence type="ECO:0008006" key="4">
    <source>
        <dbReference type="Google" id="ProtNLM"/>
    </source>
</evidence>
<comment type="caution">
    <text evidence="2">The sequence shown here is derived from an EMBL/GenBank/DDBJ whole genome shotgun (WGS) entry which is preliminary data.</text>
</comment>
<dbReference type="EMBL" id="CAJVRL010000002">
    <property type="protein sequence ID" value="CAG8949442.1"/>
    <property type="molecule type" value="Genomic_DNA"/>
</dbReference>
<dbReference type="InterPro" id="IPR011057">
    <property type="entry name" value="Mss4-like_sf"/>
</dbReference>
<accession>A0A9N9KNX8</accession>
<reference evidence="2" key="1">
    <citation type="submission" date="2021-07" db="EMBL/GenBank/DDBJ databases">
        <authorList>
            <person name="Durling M."/>
        </authorList>
    </citation>
    <scope>NUCLEOTIDE SEQUENCE</scope>
</reference>
<evidence type="ECO:0000256" key="1">
    <source>
        <dbReference type="SAM" id="MobiDB-lite"/>
    </source>
</evidence>